<gene>
    <name evidence="2" type="ORF">AOQ84DRAFT_187791</name>
</gene>
<feature type="compositionally biased region" description="Pro residues" evidence="1">
    <location>
        <begin position="359"/>
        <end position="369"/>
    </location>
</feature>
<feature type="region of interest" description="Disordered" evidence="1">
    <location>
        <begin position="352"/>
        <end position="404"/>
    </location>
</feature>
<feature type="region of interest" description="Disordered" evidence="1">
    <location>
        <begin position="196"/>
        <end position="218"/>
    </location>
</feature>
<feature type="compositionally biased region" description="Polar residues" evidence="1">
    <location>
        <begin position="65"/>
        <end position="74"/>
    </location>
</feature>
<sequence>MAEAAGFKAREVCQVQTAVVNPSSAIIVTGALRRISVPEDTTTFLRSSLSSVSLSDDSPNHLRGQLSSRPMTPENTAIAFPDTIKPKPIPQISRSAMGTKLANIPAKVERGNLRKREVISVSRRTARLAISKRKHTRISVQRVARWSTALENNYSSWPVGQRSDKLETMEIQKNSILGYGARALPEAPSSVIGSSTELYHHSASQSSPHPSHLHSALQPIPANTGWAQSAPLTWSRVSSTGNSSSTSPERSSSARSITLRSGSVLTMVSPEETAWDHPIYLHGPIRLNKQLALSQKNSIATIEPFLDAVETLEEQRRRASDDATTDEIVDFFRGLGIVDAFEKHGLDRYWDRSTRPPGKALPPIPPPSLSPASSTSSLLPLPPPHLRLRNSTSLPQVAPHRVPPPQKMKLRRLLNSASSIV</sequence>
<reference evidence="2 3" key="1">
    <citation type="journal article" date="2016" name="Nat. Commun.">
        <title>Ectomycorrhizal ecology is imprinted in the genome of the dominant symbiotic fungus Cenococcum geophilum.</title>
        <authorList>
            <consortium name="DOE Joint Genome Institute"/>
            <person name="Peter M."/>
            <person name="Kohler A."/>
            <person name="Ohm R.A."/>
            <person name="Kuo A."/>
            <person name="Krutzmann J."/>
            <person name="Morin E."/>
            <person name="Arend M."/>
            <person name="Barry K.W."/>
            <person name="Binder M."/>
            <person name="Choi C."/>
            <person name="Clum A."/>
            <person name="Copeland A."/>
            <person name="Grisel N."/>
            <person name="Haridas S."/>
            <person name="Kipfer T."/>
            <person name="LaButti K."/>
            <person name="Lindquist E."/>
            <person name="Lipzen A."/>
            <person name="Maire R."/>
            <person name="Meier B."/>
            <person name="Mihaltcheva S."/>
            <person name="Molinier V."/>
            <person name="Murat C."/>
            <person name="Poggeler S."/>
            <person name="Quandt C.A."/>
            <person name="Sperisen C."/>
            <person name="Tritt A."/>
            <person name="Tisserant E."/>
            <person name="Crous P.W."/>
            <person name="Henrissat B."/>
            <person name="Nehls U."/>
            <person name="Egli S."/>
            <person name="Spatafora J.W."/>
            <person name="Grigoriev I.V."/>
            <person name="Martin F.M."/>
        </authorList>
    </citation>
    <scope>NUCLEOTIDE SEQUENCE [LARGE SCALE GENOMIC DNA]</scope>
    <source>
        <strain evidence="2 3">CBS 207.34</strain>
    </source>
</reference>
<evidence type="ECO:0000313" key="2">
    <source>
        <dbReference type="EMBL" id="OCL02352.1"/>
    </source>
</evidence>
<protein>
    <submittedName>
        <fullName evidence="2">Uncharacterized protein</fullName>
    </submittedName>
</protein>
<feature type="compositionally biased region" description="Low complexity" evidence="1">
    <location>
        <begin position="201"/>
        <end position="218"/>
    </location>
</feature>
<accession>A0A8E2EP65</accession>
<proteinExistence type="predicted"/>
<dbReference type="Proteomes" id="UP000250140">
    <property type="component" value="Unassembled WGS sequence"/>
</dbReference>
<feature type="compositionally biased region" description="Low complexity" evidence="1">
    <location>
        <begin position="370"/>
        <end position="379"/>
    </location>
</feature>
<evidence type="ECO:0000256" key="1">
    <source>
        <dbReference type="SAM" id="MobiDB-lite"/>
    </source>
</evidence>
<feature type="region of interest" description="Disordered" evidence="1">
    <location>
        <begin position="237"/>
        <end position="256"/>
    </location>
</feature>
<keyword evidence="3" id="KW-1185">Reference proteome</keyword>
<organism evidence="2 3">
    <name type="scientific">Glonium stellatum</name>
    <dbReference type="NCBI Taxonomy" id="574774"/>
    <lineage>
        <taxon>Eukaryota</taxon>
        <taxon>Fungi</taxon>
        <taxon>Dikarya</taxon>
        <taxon>Ascomycota</taxon>
        <taxon>Pezizomycotina</taxon>
        <taxon>Dothideomycetes</taxon>
        <taxon>Pleosporomycetidae</taxon>
        <taxon>Gloniales</taxon>
        <taxon>Gloniaceae</taxon>
        <taxon>Glonium</taxon>
    </lineage>
</organism>
<name>A0A8E2EP65_9PEZI</name>
<dbReference type="AlphaFoldDB" id="A0A8E2EP65"/>
<feature type="region of interest" description="Disordered" evidence="1">
    <location>
        <begin position="50"/>
        <end position="74"/>
    </location>
</feature>
<dbReference type="EMBL" id="KV750967">
    <property type="protein sequence ID" value="OCL02352.1"/>
    <property type="molecule type" value="Genomic_DNA"/>
</dbReference>
<dbReference type="OrthoDB" id="3786440at2759"/>
<evidence type="ECO:0000313" key="3">
    <source>
        <dbReference type="Proteomes" id="UP000250140"/>
    </source>
</evidence>